<proteinExistence type="predicted"/>
<evidence type="ECO:0000259" key="3">
    <source>
        <dbReference type="PROSITE" id="PS50113"/>
    </source>
</evidence>
<keyword evidence="1" id="KW-0812">Transmembrane</keyword>
<dbReference type="InterPro" id="IPR043128">
    <property type="entry name" value="Rev_trsase/Diguanyl_cyclase"/>
</dbReference>
<dbReference type="STRING" id="1122209.SAMN02745752_02091"/>
<dbReference type="PROSITE" id="PS50883">
    <property type="entry name" value="EAL"/>
    <property type="match status" value="1"/>
</dbReference>
<dbReference type="SMART" id="SM00267">
    <property type="entry name" value="GGDEF"/>
    <property type="match status" value="1"/>
</dbReference>
<organism evidence="6 7">
    <name type="scientific">Marinospirillum alkaliphilum DSM 21637</name>
    <dbReference type="NCBI Taxonomy" id="1122209"/>
    <lineage>
        <taxon>Bacteria</taxon>
        <taxon>Pseudomonadati</taxon>
        <taxon>Pseudomonadota</taxon>
        <taxon>Gammaproteobacteria</taxon>
        <taxon>Oceanospirillales</taxon>
        <taxon>Oceanospirillaceae</taxon>
        <taxon>Marinospirillum</taxon>
    </lineage>
</organism>
<dbReference type="SUPFAM" id="SSF55073">
    <property type="entry name" value="Nucleotide cyclase"/>
    <property type="match status" value="1"/>
</dbReference>
<dbReference type="OrthoDB" id="9176779at2"/>
<dbReference type="SUPFAM" id="SSF141868">
    <property type="entry name" value="EAL domain-like"/>
    <property type="match status" value="1"/>
</dbReference>
<dbReference type="InterPro" id="IPR029787">
    <property type="entry name" value="Nucleotide_cyclase"/>
</dbReference>
<dbReference type="CDD" id="cd01949">
    <property type="entry name" value="GGDEF"/>
    <property type="match status" value="1"/>
</dbReference>
<feature type="domain" description="EAL" evidence="4">
    <location>
        <begin position="520"/>
        <end position="766"/>
    </location>
</feature>
<dbReference type="Pfam" id="PF13426">
    <property type="entry name" value="PAS_9"/>
    <property type="match status" value="1"/>
</dbReference>
<dbReference type="CDD" id="cd01948">
    <property type="entry name" value="EAL"/>
    <property type="match status" value="1"/>
</dbReference>
<feature type="domain" description="PAC" evidence="3">
    <location>
        <begin position="287"/>
        <end position="341"/>
    </location>
</feature>
<dbReference type="Pfam" id="PF08448">
    <property type="entry name" value="PAS_4"/>
    <property type="match status" value="1"/>
</dbReference>
<dbReference type="Gene3D" id="3.30.70.270">
    <property type="match status" value="1"/>
</dbReference>
<evidence type="ECO:0000313" key="6">
    <source>
        <dbReference type="EMBL" id="SFX56197.1"/>
    </source>
</evidence>
<dbReference type="InterPro" id="IPR001633">
    <property type="entry name" value="EAL_dom"/>
</dbReference>
<evidence type="ECO:0000259" key="2">
    <source>
        <dbReference type="PROSITE" id="PS50112"/>
    </source>
</evidence>
<keyword evidence="1" id="KW-0472">Membrane</keyword>
<dbReference type="AlphaFoldDB" id="A0A1K1Y4F0"/>
<protein>
    <submittedName>
        <fullName evidence="6">PAS domain S-box-containing protein/diguanylate cyclase (GGDEF) domain-containing protein</fullName>
    </submittedName>
</protein>
<sequence>MTLKKLSRTTKTLLVGLMLSGLGFILTQAAGQSLASQLPARFFEEYGAVMLVIEPSSGRIREANRAAANFYGYSIQQLQRMSIQDINALDPADVALERELARRENRNYFVFPHRLANGEIRTVEVYSWPLVTDDGETLLFSVILDITGKKIAEASVLEYKDRLERLAESRYQQLLTTQKLINRIMWATLLIQLVVITLLIWNILIRRKTQRSLLEKTTMLEGLLNSIPDLIFFKNKAGVYLGCNAQFARYVGKKPQDITGQTDYQLFDNRQAGYFHKTDLQVLAGQQQVHTEEWTQFPDGSERLLDKIKAPLVSSNNELIGVLGVSRDITERYQTEQRIKFLAYFDPLTNLPNRYLFQERFVETCNSLVRGQALAALAILDLDHFKNINDALGHNKGDELLVAIARRLNNLLRDNEALARFGGDEFVLLLVEQGGDADSCATLMDARIQQFQNTLAQPLRLGESEFLLGSSLGASFTTSFDRSFDELLKEADIALYAAKEAGRSTWRRFVPSMQARVESRFELEGELRKALDLQQLRLYLQPKTNREGQVYGTESLVRWEHPEKGLIPPDRFIPLAEDTGMILPLGEWVLKETLQLMTEYPQLSFAVNISPRQFRNPDFVARIKTLIQETGANPQRLTLEVTEGLLITDFNQSSRRMLELQQLGISFSIDDFGTGYSSLSYLKKLPINELKIDRSFVKDLPEDSSDALLVETMMAVAKHLQLSVVAEGVETQAQRDYLYSVDCNLHQGYFYGKPEPARQLLERLKP</sequence>
<keyword evidence="1" id="KW-1133">Transmembrane helix</keyword>
<dbReference type="Pfam" id="PF00563">
    <property type="entry name" value="EAL"/>
    <property type="match status" value="1"/>
</dbReference>
<dbReference type="PANTHER" id="PTHR44757">
    <property type="entry name" value="DIGUANYLATE CYCLASE DGCP"/>
    <property type="match status" value="1"/>
</dbReference>
<dbReference type="Gene3D" id="3.30.450.20">
    <property type="entry name" value="PAS domain"/>
    <property type="match status" value="2"/>
</dbReference>
<dbReference type="RefSeq" id="WP_084662150.1">
    <property type="nucleotide sequence ID" value="NZ_FPJW01000007.1"/>
</dbReference>
<dbReference type="PROSITE" id="PS50887">
    <property type="entry name" value="GGDEF"/>
    <property type="match status" value="1"/>
</dbReference>
<feature type="transmembrane region" description="Helical" evidence="1">
    <location>
        <begin position="184"/>
        <end position="204"/>
    </location>
</feature>
<feature type="domain" description="GGDEF" evidence="5">
    <location>
        <begin position="373"/>
        <end position="511"/>
    </location>
</feature>
<dbReference type="InterPro" id="IPR052155">
    <property type="entry name" value="Biofilm_reg_signaling"/>
</dbReference>
<dbReference type="Gene3D" id="3.20.20.450">
    <property type="entry name" value="EAL domain"/>
    <property type="match status" value="1"/>
</dbReference>
<dbReference type="InterPro" id="IPR013656">
    <property type="entry name" value="PAS_4"/>
</dbReference>
<dbReference type="SMART" id="SM00091">
    <property type="entry name" value="PAS"/>
    <property type="match status" value="2"/>
</dbReference>
<evidence type="ECO:0000259" key="4">
    <source>
        <dbReference type="PROSITE" id="PS50883"/>
    </source>
</evidence>
<name>A0A1K1Y4F0_9GAMM</name>
<dbReference type="InterPro" id="IPR035965">
    <property type="entry name" value="PAS-like_dom_sf"/>
</dbReference>
<keyword evidence="7" id="KW-1185">Reference proteome</keyword>
<feature type="domain" description="PAS" evidence="2">
    <location>
        <begin position="216"/>
        <end position="286"/>
    </location>
</feature>
<dbReference type="InterPro" id="IPR035919">
    <property type="entry name" value="EAL_sf"/>
</dbReference>
<dbReference type="PROSITE" id="PS50113">
    <property type="entry name" value="PAC"/>
    <property type="match status" value="1"/>
</dbReference>
<evidence type="ECO:0000259" key="5">
    <source>
        <dbReference type="PROSITE" id="PS50887"/>
    </source>
</evidence>
<dbReference type="NCBIfam" id="TIGR00254">
    <property type="entry name" value="GGDEF"/>
    <property type="match status" value="1"/>
</dbReference>
<accession>A0A1K1Y4F0</accession>
<dbReference type="NCBIfam" id="TIGR00229">
    <property type="entry name" value="sensory_box"/>
    <property type="match status" value="2"/>
</dbReference>
<dbReference type="EMBL" id="FPJW01000007">
    <property type="protein sequence ID" value="SFX56197.1"/>
    <property type="molecule type" value="Genomic_DNA"/>
</dbReference>
<dbReference type="Proteomes" id="UP000182350">
    <property type="component" value="Unassembled WGS sequence"/>
</dbReference>
<dbReference type="InterPro" id="IPR000700">
    <property type="entry name" value="PAS-assoc_C"/>
</dbReference>
<dbReference type="Pfam" id="PF00990">
    <property type="entry name" value="GGDEF"/>
    <property type="match status" value="1"/>
</dbReference>
<dbReference type="SUPFAM" id="SSF55785">
    <property type="entry name" value="PYP-like sensor domain (PAS domain)"/>
    <property type="match status" value="2"/>
</dbReference>
<dbReference type="SMART" id="SM00052">
    <property type="entry name" value="EAL"/>
    <property type="match status" value="1"/>
</dbReference>
<dbReference type="PROSITE" id="PS50112">
    <property type="entry name" value="PAS"/>
    <property type="match status" value="1"/>
</dbReference>
<evidence type="ECO:0000313" key="7">
    <source>
        <dbReference type="Proteomes" id="UP000182350"/>
    </source>
</evidence>
<dbReference type="CDD" id="cd00130">
    <property type="entry name" value="PAS"/>
    <property type="match status" value="2"/>
</dbReference>
<dbReference type="InterPro" id="IPR000014">
    <property type="entry name" value="PAS"/>
</dbReference>
<dbReference type="InterPro" id="IPR000160">
    <property type="entry name" value="GGDEF_dom"/>
</dbReference>
<gene>
    <name evidence="6" type="ORF">SAMN02745752_02091</name>
</gene>
<evidence type="ECO:0000256" key="1">
    <source>
        <dbReference type="SAM" id="Phobius"/>
    </source>
</evidence>
<dbReference type="PANTHER" id="PTHR44757:SF2">
    <property type="entry name" value="BIOFILM ARCHITECTURE MAINTENANCE PROTEIN MBAA"/>
    <property type="match status" value="1"/>
</dbReference>
<reference evidence="6 7" key="1">
    <citation type="submission" date="2016-11" db="EMBL/GenBank/DDBJ databases">
        <authorList>
            <person name="Jaros S."/>
            <person name="Januszkiewicz K."/>
            <person name="Wedrychowicz H."/>
        </authorList>
    </citation>
    <scope>NUCLEOTIDE SEQUENCE [LARGE SCALE GENOMIC DNA]</scope>
    <source>
        <strain evidence="6 7">DSM 21637</strain>
    </source>
</reference>